<dbReference type="CDD" id="cd07302">
    <property type="entry name" value="CHD"/>
    <property type="match status" value="1"/>
</dbReference>
<dbReference type="Gene3D" id="3.40.50.300">
    <property type="entry name" value="P-loop containing nucleotide triphosphate hydrolases"/>
    <property type="match status" value="1"/>
</dbReference>
<dbReference type="Pfam" id="PF13191">
    <property type="entry name" value="AAA_16"/>
    <property type="match status" value="1"/>
</dbReference>
<dbReference type="InterPro" id="IPR011990">
    <property type="entry name" value="TPR-like_helical_dom_sf"/>
</dbReference>
<organism evidence="5 6">
    <name type="scientific">Phytohabitans kaempferiae</name>
    <dbReference type="NCBI Taxonomy" id="1620943"/>
    <lineage>
        <taxon>Bacteria</taxon>
        <taxon>Bacillati</taxon>
        <taxon>Actinomycetota</taxon>
        <taxon>Actinomycetes</taxon>
        <taxon>Micromonosporales</taxon>
        <taxon>Micromonosporaceae</taxon>
    </lineage>
</organism>
<dbReference type="Gene3D" id="3.30.70.1230">
    <property type="entry name" value="Nucleotide cyclase"/>
    <property type="match status" value="1"/>
</dbReference>
<sequence>MPDHPLSCQACDASAYPDDRFCRQCGTPLTAGPSSWGSRKHVVVLFIDLIGSTSIAERLDPEPLRDVMERYYRACTGIIGGHGGVVEKFIGDAVMAVFGFPLAHEDDGLRAVRSAVETVRAVRALSSVLSLGQGAELDVHCGVFSGEVVATSVGGDLRVVGDAVNTAARLQSAARAGQVLVGKEVAFSVRAHYEMAEIEPLVLKGKAEPVRAWIVGEPRPERDDHHPTGLIGRADELRQLGDAFRHARERRCSRVVRVLGSPGIGKTRLVREFLAHCEKAGARVLAGRCHSYGKAVTYRPIAEMIDGFPGGWDAVAGGVDGVPRVRDAALRGLEAATGRAMVGVDEIAWAVRHWFTGLAETAPALVVVFDDLHWAEPTLLGLVEAAAEELRSVPVLLVCVARPDLVEASPGFGGVHATTIEVDGLAAHDMEAFLLELSTPDEVEAHLASDQLDWVVEASGGNPLYAAHMLDMVRDGAPATIPPTVNALLSARIDRLPGGERTVLARAATIGPEFSRDLLAILSEPDDPDEVERAALSSLLRRRLVETDDGNTYRFAQALARDVTYAMTPKTLRLAWHTRVADVLSARADRPARSTGHADRTEIAYHLEAACVLGRAVNPGAPEHDRMALRAAQALEGAGMQAVGRKDLPAGITLLERARAVLSAADGPYTALSVRLSDAWLSLGDRDRAFAVLADAEGSLVGEGRARRILDLSRLLLGLRFGVEPSEAVATRCAQIASALLNDPEDHFGWSRLHQIQAMSALSSGRIGQAESELRLATARARAMGDEHEEKRLLIAHCELTQWSPEHVDVGIELCAQVTHRYEGDRAFLVPVLITRARLTALRGDIAEARRLLAAATADAEELRLTLAQASVAQARGAVESLAGDHVEAARCFERAARVLTAAGHAMATQTLLVSAARERIRAGAPATHLDDVLPDGTAALEPRAEVITLAVRARAAGHAGDADTVERLRVTAVERLARIDDPVLHAEVLFDLAVAAGQCGHAAQAAELAERAREHYLARGVQQGVATVTRWLAAFGTGA</sequence>
<dbReference type="PROSITE" id="PS50125">
    <property type="entry name" value="GUANYLATE_CYCLASE_2"/>
    <property type="match status" value="1"/>
</dbReference>
<dbReference type="PANTHER" id="PTHR16305">
    <property type="entry name" value="TESTICULAR SOLUBLE ADENYLYL CYCLASE"/>
    <property type="match status" value="1"/>
</dbReference>
<dbReference type="RefSeq" id="WP_377252862.1">
    <property type="nucleotide sequence ID" value="NZ_JBHLUH010000039.1"/>
</dbReference>
<keyword evidence="6" id="KW-1185">Reference proteome</keyword>
<dbReference type="Proteomes" id="UP001589867">
    <property type="component" value="Unassembled WGS sequence"/>
</dbReference>
<evidence type="ECO:0000313" key="6">
    <source>
        <dbReference type="Proteomes" id="UP001589867"/>
    </source>
</evidence>
<evidence type="ECO:0000259" key="4">
    <source>
        <dbReference type="PROSITE" id="PS50125"/>
    </source>
</evidence>
<feature type="coiled-coil region" evidence="3">
    <location>
        <begin position="839"/>
        <end position="866"/>
    </location>
</feature>
<dbReference type="InterPro" id="IPR041664">
    <property type="entry name" value="AAA_16"/>
</dbReference>
<comment type="caution">
    <text evidence="5">The sequence shown here is derived from an EMBL/GenBank/DDBJ whole genome shotgun (WGS) entry which is preliminary data.</text>
</comment>
<proteinExistence type="predicted"/>
<dbReference type="EMBL" id="JBHLUH010000039">
    <property type="protein sequence ID" value="MFC0529799.1"/>
    <property type="molecule type" value="Genomic_DNA"/>
</dbReference>
<protein>
    <submittedName>
        <fullName evidence="5">AAA family ATPase</fullName>
    </submittedName>
</protein>
<dbReference type="SUPFAM" id="SSF52540">
    <property type="entry name" value="P-loop containing nucleoside triphosphate hydrolases"/>
    <property type="match status" value="1"/>
</dbReference>
<reference evidence="5 6" key="1">
    <citation type="submission" date="2024-09" db="EMBL/GenBank/DDBJ databases">
        <authorList>
            <person name="Sun Q."/>
            <person name="Mori K."/>
        </authorList>
    </citation>
    <scope>NUCLEOTIDE SEQUENCE [LARGE SCALE GENOMIC DNA]</scope>
    <source>
        <strain evidence="5 6">TBRC 3947</strain>
    </source>
</reference>
<evidence type="ECO:0000256" key="3">
    <source>
        <dbReference type="SAM" id="Coils"/>
    </source>
</evidence>
<gene>
    <name evidence="5" type="ORF">ACFFIA_19250</name>
</gene>
<keyword evidence="3" id="KW-0175">Coiled coil</keyword>
<evidence type="ECO:0000256" key="1">
    <source>
        <dbReference type="ARBA" id="ARBA00022741"/>
    </source>
</evidence>
<name>A0ABV6M5M9_9ACTN</name>
<dbReference type="SMART" id="SM00044">
    <property type="entry name" value="CYCc"/>
    <property type="match status" value="1"/>
</dbReference>
<dbReference type="SUPFAM" id="SSF55073">
    <property type="entry name" value="Nucleotide cyclase"/>
    <property type="match status" value="1"/>
</dbReference>
<dbReference type="PANTHER" id="PTHR16305:SF28">
    <property type="entry name" value="GUANYLATE CYCLASE DOMAIN-CONTAINING PROTEIN"/>
    <property type="match status" value="1"/>
</dbReference>
<evidence type="ECO:0000313" key="5">
    <source>
        <dbReference type="EMBL" id="MFC0529799.1"/>
    </source>
</evidence>
<accession>A0ABV6M5M9</accession>
<dbReference type="InterPro" id="IPR027417">
    <property type="entry name" value="P-loop_NTPase"/>
</dbReference>
<keyword evidence="1" id="KW-0547">Nucleotide-binding</keyword>
<dbReference type="Pfam" id="PF00211">
    <property type="entry name" value="Guanylate_cyc"/>
    <property type="match status" value="1"/>
</dbReference>
<dbReference type="SUPFAM" id="SSF48452">
    <property type="entry name" value="TPR-like"/>
    <property type="match status" value="1"/>
</dbReference>
<dbReference type="InterPro" id="IPR029787">
    <property type="entry name" value="Nucleotide_cyclase"/>
</dbReference>
<keyword evidence="2" id="KW-0067">ATP-binding</keyword>
<evidence type="ECO:0000256" key="2">
    <source>
        <dbReference type="ARBA" id="ARBA00022840"/>
    </source>
</evidence>
<dbReference type="InterPro" id="IPR001054">
    <property type="entry name" value="A/G_cyclase"/>
</dbReference>
<feature type="domain" description="Guanylate cyclase" evidence="4">
    <location>
        <begin position="43"/>
        <end position="171"/>
    </location>
</feature>